<dbReference type="PANTHER" id="PTHR43180:SF28">
    <property type="entry name" value="NAD(P)-BINDING ROSSMANN-FOLD SUPERFAMILY PROTEIN"/>
    <property type="match status" value="1"/>
</dbReference>
<dbReference type="CDD" id="cd05233">
    <property type="entry name" value="SDR_c"/>
    <property type="match status" value="1"/>
</dbReference>
<proteinExistence type="inferred from homology"/>
<evidence type="ECO:0000256" key="3">
    <source>
        <dbReference type="ARBA" id="ARBA00023027"/>
    </source>
</evidence>
<dbReference type="EMBL" id="FQVN01000005">
    <property type="protein sequence ID" value="SHF84175.1"/>
    <property type="molecule type" value="Genomic_DNA"/>
</dbReference>
<name>A0A1M5EY46_STRHI</name>
<dbReference type="PROSITE" id="PS00061">
    <property type="entry name" value="ADH_SHORT"/>
    <property type="match status" value="1"/>
</dbReference>
<dbReference type="SMART" id="SM00822">
    <property type="entry name" value="PKS_KR"/>
    <property type="match status" value="1"/>
</dbReference>
<evidence type="ECO:0000259" key="6">
    <source>
        <dbReference type="SMART" id="SM00822"/>
    </source>
</evidence>
<feature type="domain" description="Ketoreductase" evidence="6">
    <location>
        <begin position="7"/>
        <end position="176"/>
    </location>
</feature>
<sequence>MFSLQGKTAVVTGAAAGIGRAIASRLAAAGAVVTLADLTDASALAAELGGHYVRTDVADEDQVAALMAGVAGDGRIDICVNNAGVDSDGLIAELGEAEVLRVMRVNTLGVLYGIKHAAKHMTGGGAVVNTASLAAVQGVPGYAAYSMSKAAVLALTRAAAVEYGHAGVRINCVCPSSVRTAMLATETGVVEEAVTTLAAPLGRVLEPAEVAAAVHFLVADDCPVVSGQAINLDGGVSAGISLPAIGALFEAWRARGAH</sequence>
<dbReference type="InterPro" id="IPR002347">
    <property type="entry name" value="SDR_fam"/>
</dbReference>
<dbReference type="InterPro" id="IPR057326">
    <property type="entry name" value="KR_dom"/>
</dbReference>
<dbReference type="PRINTS" id="PR00081">
    <property type="entry name" value="GDHRDH"/>
</dbReference>
<dbReference type="AlphaFoldDB" id="A0A1M5EY46"/>
<evidence type="ECO:0000313" key="7">
    <source>
        <dbReference type="EMBL" id="SHF84175.1"/>
    </source>
</evidence>
<dbReference type="PANTHER" id="PTHR43180">
    <property type="entry name" value="3-OXOACYL-(ACYL-CARRIER-PROTEIN) REDUCTASE (AFU_ORTHOLOGUE AFUA_6G11210)"/>
    <property type="match status" value="1"/>
</dbReference>
<evidence type="ECO:0000256" key="5">
    <source>
        <dbReference type="ARBA" id="ARBA00023221"/>
    </source>
</evidence>
<evidence type="ECO:0000256" key="1">
    <source>
        <dbReference type="ARBA" id="ARBA00006484"/>
    </source>
</evidence>
<dbReference type="STRING" id="2017.SAMN05444320_105192"/>
<dbReference type="Proteomes" id="UP000184501">
    <property type="component" value="Unassembled WGS sequence"/>
</dbReference>
<gene>
    <name evidence="7" type="ORF">SAMN05444320_105192</name>
</gene>
<dbReference type="GO" id="GO:0016491">
    <property type="term" value="F:oxidoreductase activity"/>
    <property type="evidence" value="ECO:0007669"/>
    <property type="project" value="UniProtKB-KW"/>
</dbReference>
<evidence type="ECO:0000256" key="4">
    <source>
        <dbReference type="ARBA" id="ARBA00023098"/>
    </source>
</evidence>
<keyword evidence="4" id="KW-0443">Lipid metabolism</keyword>
<evidence type="ECO:0000256" key="2">
    <source>
        <dbReference type="ARBA" id="ARBA00023002"/>
    </source>
</evidence>
<reference evidence="7 8" key="1">
    <citation type="submission" date="2016-11" db="EMBL/GenBank/DDBJ databases">
        <authorList>
            <person name="Jaros S."/>
            <person name="Januszkiewicz K."/>
            <person name="Wedrychowicz H."/>
        </authorList>
    </citation>
    <scope>NUCLEOTIDE SEQUENCE [LARGE SCALE GENOMIC DNA]</scope>
    <source>
        <strain evidence="7 8">DSM 44523</strain>
    </source>
</reference>
<accession>A0A1M5EY46</accession>
<dbReference type="OrthoDB" id="9803333at2"/>
<dbReference type="FunFam" id="3.40.50.720:FF:000084">
    <property type="entry name" value="Short-chain dehydrogenase reductase"/>
    <property type="match status" value="1"/>
</dbReference>
<dbReference type="Pfam" id="PF13561">
    <property type="entry name" value="adh_short_C2"/>
    <property type="match status" value="1"/>
</dbReference>
<dbReference type="Gene3D" id="3.40.50.720">
    <property type="entry name" value="NAD(P)-binding Rossmann-like Domain"/>
    <property type="match status" value="1"/>
</dbReference>
<dbReference type="GO" id="GO:0008202">
    <property type="term" value="P:steroid metabolic process"/>
    <property type="evidence" value="ECO:0007669"/>
    <property type="project" value="UniProtKB-KW"/>
</dbReference>
<dbReference type="InterPro" id="IPR036291">
    <property type="entry name" value="NAD(P)-bd_dom_sf"/>
</dbReference>
<comment type="similarity">
    <text evidence="1">Belongs to the short-chain dehydrogenases/reductases (SDR) family.</text>
</comment>
<organism evidence="7 8">
    <name type="scientific">Streptoalloteichus hindustanus</name>
    <dbReference type="NCBI Taxonomy" id="2017"/>
    <lineage>
        <taxon>Bacteria</taxon>
        <taxon>Bacillati</taxon>
        <taxon>Actinomycetota</taxon>
        <taxon>Actinomycetes</taxon>
        <taxon>Pseudonocardiales</taxon>
        <taxon>Pseudonocardiaceae</taxon>
        <taxon>Streptoalloteichus</taxon>
    </lineage>
</organism>
<keyword evidence="8" id="KW-1185">Reference proteome</keyword>
<dbReference type="RefSeq" id="WP_073484233.1">
    <property type="nucleotide sequence ID" value="NZ_FQVN01000005.1"/>
</dbReference>
<keyword evidence="2" id="KW-0560">Oxidoreductase</keyword>
<dbReference type="PRINTS" id="PR00080">
    <property type="entry name" value="SDRFAMILY"/>
</dbReference>
<dbReference type="InterPro" id="IPR020904">
    <property type="entry name" value="Sc_DH/Rdtase_CS"/>
</dbReference>
<protein>
    <submittedName>
        <fullName evidence="7">NAD(P)-dependent dehydrogenase, short-chain alcohol dehydrogenase family</fullName>
    </submittedName>
</protein>
<keyword evidence="5" id="KW-0753">Steroid metabolism</keyword>
<evidence type="ECO:0000313" key="8">
    <source>
        <dbReference type="Proteomes" id="UP000184501"/>
    </source>
</evidence>
<keyword evidence="3" id="KW-0520">NAD</keyword>
<dbReference type="SUPFAM" id="SSF51735">
    <property type="entry name" value="NAD(P)-binding Rossmann-fold domains"/>
    <property type="match status" value="1"/>
</dbReference>